<dbReference type="OrthoDB" id="5240528at2"/>
<feature type="domain" description="3-hydroxyacyl-CoA dehydrogenase C-terminal" evidence="4">
    <location>
        <begin position="64"/>
        <end position="143"/>
    </location>
</feature>
<reference evidence="5 6" key="1">
    <citation type="submission" date="2019-08" db="EMBL/GenBank/DDBJ databases">
        <title>Tsukamurella conjunctivitidis sp. nov., Tsukamurella assacharolytica sp. nov. and Tsukamurella sputae sp. nov. isolated from patients with conjunctivitis, bacteraemia (lymphoma) and respiratory infection (sputum) in Hong Kong.</title>
        <authorList>
            <person name="Fok K.M.N."/>
            <person name="Fong J.Y.H."/>
        </authorList>
    </citation>
    <scope>NUCLEOTIDE SEQUENCE [LARGE SCALE GENOMIC DNA]</scope>
    <source>
        <strain evidence="5 6">HKU70</strain>
    </source>
</reference>
<evidence type="ECO:0000256" key="2">
    <source>
        <dbReference type="ARBA" id="ARBA00023239"/>
    </source>
</evidence>
<dbReference type="Pfam" id="PF00725">
    <property type="entry name" value="3HCDH"/>
    <property type="match status" value="1"/>
</dbReference>
<dbReference type="InterPro" id="IPR006108">
    <property type="entry name" value="3HC_DH_C"/>
</dbReference>
<evidence type="ECO:0000256" key="1">
    <source>
        <dbReference type="ARBA" id="ARBA00023235"/>
    </source>
</evidence>
<dbReference type="AlphaFoldDB" id="A0A5C5RGG7"/>
<gene>
    <name evidence="5" type="ORF">FK268_23115</name>
</gene>
<evidence type="ECO:0000256" key="3">
    <source>
        <dbReference type="ARBA" id="ARBA00023268"/>
    </source>
</evidence>
<evidence type="ECO:0000313" key="5">
    <source>
        <dbReference type="EMBL" id="TWS21722.1"/>
    </source>
</evidence>
<keyword evidence="3" id="KW-0511">Multifunctional enzyme</keyword>
<dbReference type="EMBL" id="VIGV01000053">
    <property type="protein sequence ID" value="TWS21722.1"/>
    <property type="molecule type" value="Genomic_DNA"/>
</dbReference>
<dbReference type="Proteomes" id="UP000319792">
    <property type="component" value="Unassembled WGS sequence"/>
</dbReference>
<dbReference type="GO" id="GO:0016616">
    <property type="term" value="F:oxidoreductase activity, acting on the CH-OH group of donors, NAD or NADP as acceptor"/>
    <property type="evidence" value="ECO:0007669"/>
    <property type="project" value="InterPro"/>
</dbReference>
<dbReference type="InterPro" id="IPR008927">
    <property type="entry name" value="6-PGluconate_DH-like_C_sf"/>
</dbReference>
<evidence type="ECO:0000313" key="6">
    <source>
        <dbReference type="Proteomes" id="UP000319792"/>
    </source>
</evidence>
<evidence type="ECO:0000259" key="4">
    <source>
        <dbReference type="Pfam" id="PF00725"/>
    </source>
</evidence>
<dbReference type="GO" id="GO:0006631">
    <property type="term" value="P:fatty acid metabolic process"/>
    <property type="evidence" value="ECO:0007669"/>
    <property type="project" value="InterPro"/>
</dbReference>
<organism evidence="5 6">
    <name type="scientific">Tsukamurella sputi</name>
    <dbReference type="NCBI Taxonomy" id="2591848"/>
    <lineage>
        <taxon>Bacteria</taxon>
        <taxon>Bacillati</taxon>
        <taxon>Actinomycetota</taxon>
        <taxon>Actinomycetes</taxon>
        <taxon>Mycobacteriales</taxon>
        <taxon>Tsukamurellaceae</taxon>
        <taxon>Tsukamurella</taxon>
    </lineage>
</organism>
<dbReference type="SUPFAM" id="SSF48179">
    <property type="entry name" value="6-phosphogluconate dehydrogenase C-terminal domain-like"/>
    <property type="match status" value="2"/>
</dbReference>
<dbReference type="PANTHER" id="PTHR23309">
    <property type="entry name" value="3-HYDROXYACYL-COA DEHYROGENASE"/>
    <property type="match status" value="1"/>
</dbReference>
<keyword evidence="2" id="KW-0456">Lyase</keyword>
<keyword evidence="6" id="KW-1185">Reference proteome</keyword>
<name>A0A5C5RGG7_9ACTN</name>
<sequence>MPHDTISDTLCEMGRFGQKTGAGWYDYPNGGRNPAPSPVVEEMLSRFRPRIAVDERPSDRQVAESLVYALVDEGARILDEGIAQRSSDIDVVYVSGYGFPRHLGGPMYYADQIGLDRVLAELIADNPDGWQPAPLLVRLAKEGGTFG</sequence>
<dbReference type="GO" id="GO:0016829">
    <property type="term" value="F:lyase activity"/>
    <property type="evidence" value="ECO:0007669"/>
    <property type="project" value="UniProtKB-KW"/>
</dbReference>
<dbReference type="GO" id="GO:0016853">
    <property type="term" value="F:isomerase activity"/>
    <property type="evidence" value="ECO:0007669"/>
    <property type="project" value="UniProtKB-KW"/>
</dbReference>
<comment type="caution">
    <text evidence="5">The sequence shown here is derived from an EMBL/GenBank/DDBJ whole genome shotgun (WGS) entry which is preliminary data.</text>
</comment>
<proteinExistence type="predicted"/>
<accession>A0A5C5RGG7</accession>
<protein>
    <recommendedName>
        <fullName evidence="4">3-hydroxyacyl-CoA dehydrogenase C-terminal domain-containing protein</fullName>
    </recommendedName>
</protein>
<keyword evidence="1" id="KW-0413">Isomerase</keyword>
<dbReference type="Gene3D" id="1.10.1040.50">
    <property type="match status" value="1"/>
</dbReference>